<feature type="domain" description="FAD dependent oxidoreductase" evidence="2">
    <location>
        <begin position="17"/>
        <end position="362"/>
    </location>
</feature>
<dbReference type="Gene3D" id="3.30.9.10">
    <property type="entry name" value="D-Amino Acid Oxidase, subunit A, domain 2"/>
    <property type="match status" value="1"/>
</dbReference>
<dbReference type="InterPro" id="IPR036188">
    <property type="entry name" value="FAD/NAD-bd_sf"/>
</dbReference>
<organism evidence="3 4">
    <name type="scientific">Aureimonas altamirensis DSM 21988</name>
    <dbReference type="NCBI Taxonomy" id="1121026"/>
    <lineage>
        <taxon>Bacteria</taxon>
        <taxon>Pseudomonadati</taxon>
        <taxon>Pseudomonadota</taxon>
        <taxon>Alphaproteobacteria</taxon>
        <taxon>Hyphomicrobiales</taxon>
        <taxon>Aurantimonadaceae</taxon>
        <taxon>Aureimonas</taxon>
    </lineage>
</organism>
<dbReference type="RefSeq" id="WP_060607739.1">
    <property type="nucleotide sequence ID" value="NZ_FQZC01000003.1"/>
</dbReference>
<keyword evidence="1" id="KW-0560">Oxidoreductase</keyword>
<dbReference type="Gene3D" id="3.50.50.60">
    <property type="entry name" value="FAD/NAD(P)-binding domain"/>
    <property type="match status" value="1"/>
</dbReference>
<proteinExistence type="predicted"/>
<evidence type="ECO:0000259" key="2">
    <source>
        <dbReference type="Pfam" id="PF01266"/>
    </source>
</evidence>
<dbReference type="Pfam" id="PF01266">
    <property type="entry name" value="DAO"/>
    <property type="match status" value="1"/>
</dbReference>
<evidence type="ECO:0000313" key="4">
    <source>
        <dbReference type="Proteomes" id="UP000184290"/>
    </source>
</evidence>
<gene>
    <name evidence="3" type="ORF">SAMN02745911_2384</name>
</gene>
<reference evidence="3 4" key="1">
    <citation type="submission" date="2016-11" db="EMBL/GenBank/DDBJ databases">
        <authorList>
            <person name="Varghese N."/>
            <person name="Submissions S."/>
        </authorList>
    </citation>
    <scope>NUCLEOTIDE SEQUENCE [LARGE SCALE GENOMIC DNA]</scope>
    <source>
        <strain evidence="3 4">DSM 21988</strain>
    </source>
</reference>
<accession>A0ABY1ILX3</accession>
<protein>
    <submittedName>
        <fullName evidence="3">Sarcosine oxidase subunit beta</fullName>
    </submittedName>
</protein>
<dbReference type="PANTHER" id="PTHR13847">
    <property type="entry name" value="SARCOSINE DEHYDROGENASE-RELATED"/>
    <property type="match status" value="1"/>
</dbReference>
<comment type="caution">
    <text evidence="3">The sequence shown here is derived from an EMBL/GenBank/DDBJ whole genome shotgun (WGS) entry which is preliminary data.</text>
</comment>
<dbReference type="InterPro" id="IPR006076">
    <property type="entry name" value="FAD-dep_OxRdtase"/>
</dbReference>
<keyword evidence="4" id="KW-1185">Reference proteome</keyword>
<sequence length="382" mass="41070">MRKSAWWRVAEGRTTSDVIIAGGGLHGCSAALQLSMRGARVTVVEKDYPGRHASGVNAGGVRRLGRALPEIPLSLRAMEMWHDIETLVDDGCGFESEGQVKVAESEADMETCRARRETLVAEGFTHEEVIDRHELRTLVPHIADHCVGGLVSRGDGAALPFRTVLAFRNKAKALGARFIEGERVVSLARTGKVWTATTDAGTRLEAPVVINAAGAWAGRLAEMAGDRAPVEAVAPMLMITERRAPFLRPVVGATSRTLSFKQFANGTVLIGGGYLGRPDTDTNRTELDYRKLAENARTVHDLFPIMRDARIVRAWAGIEARMPDGIPVIGASAVAEGLFHSFGYSLHGFQLGPVTGVVLADLIQNGQSNLPIAAFSISRFAA</sequence>
<evidence type="ECO:0000313" key="3">
    <source>
        <dbReference type="EMBL" id="SHJ40966.1"/>
    </source>
</evidence>
<dbReference type="SUPFAM" id="SSF51905">
    <property type="entry name" value="FAD/NAD(P)-binding domain"/>
    <property type="match status" value="1"/>
</dbReference>
<dbReference type="SUPFAM" id="SSF54373">
    <property type="entry name" value="FAD-linked reductases, C-terminal domain"/>
    <property type="match status" value="1"/>
</dbReference>
<dbReference type="Proteomes" id="UP000184290">
    <property type="component" value="Unassembled WGS sequence"/>
</dbReference>
<name>A0ABY1ILX3_9HYPH</name>
<evidence type="ECO:0000256" key="1">
    <source>
        <dbReference type="ARBA" id="ARBA00023002"/>
    </source>
</evidence>
<dbReference type="EMBL" id="FQZC01000003">
    <property type="protein sequence ID" value="SHJ40966.1"/>
    <property type="molecule type" value="Genomic_DNA"/>
</dbReference>